<feature type="compositionally biased region" description="Polar residues" evidence="1">
    <location>
        <begin position="92"/>
        <end position="103"/>
    </location>
</feature>
<dbReference type="EMBL" id="CAJNNV010012146">
    <property type="protein sequence ID" value="CAE8600421.1"/>
    <property type="molecule type" value="Genomic_DNA"/>
</dbReference>
<evidence type="ECO:0000313" key="3">
    <source>
        <dbReference type="Proteomes" id="UP000654075"/>
    </source>
</evidence>
<dbReference type="AlphaFoldDB" id="A0A813EJC0"/>
<keyword evidence="3" id="KW-1185">Reference proteome</keyword>
<sequence>MDMTGKGDIFIVTCAFSAMQNRYHRLLNLKASASQQELDAAFECKVLAAVEARRAQSYRGRGSASAPTKQLEELAAAYEALSLDCEARVSQRPQGTAVSQSQRRLVVPPTPMRSHGPSEGPRIGRGQHLAGRFSEGFLQKLFDILKRLSPEQRRMAIQEQLSQSQRLALEEWMIRRPAPKLSGHAQSGSGNSCSRPLGAHIWSCAADGGRFFAGVHLGRGLNAQSAGCHDLPSAVTALASLLRWRGKCLQVVRPAVCRGSTASSPMAPTLNQEAFACGVPEAFRSEDAAGLSSGRASQQKFFFQARLSFVKGFRLSGPMRSDAAAALSDWRRLGCDSGESLIPGAQLRRNGSPEAAAVRWAETWQAWASMWSERGKSQSDLEQTLARMEAKWRSACEQASTLMRGAQARAAMQLSRLLARKQLSQAACARTKK</sequence>
<name>A0A813EJC0_POLGL</name>
<feature type="non-terminal residue" evidence="2">
    <location>
        <position position="1"/>
    </location>
</feature>
<accession>A0A813EJC0</accession>
<gene>
    <name evidence="2" type="ORF">PGLA1383_LOCUS18749</name>
</gene>
<proteinExistence type="predicted"/>
<organism evidence="2 3">
    <name type="scientific">Polarella glacialis</name>
    <name type="common">Dinoflagellate</name>
    <dbReference type="NCBI Taxonomy" id="89957"/>
    <lineage>
        <taxon>Eukaryota</taxon>
        <taxon>Sar</taxon>
        <taxon>Alveolata</taxon>
        <taxon>Dinophyceae</taxon>
        <taxon>Suessiales</taxon>
        <taxon>Suessiaceae</taxon>
        <taxon>Polarella</taxon>
    </lineage>
</organism>
<evidence type="ECO:0000256" key="1">
    <source>
        <dbReference type="SAM" id="MobiDB-lite"/>
    </source>
</evidence>
<feature type="region of interest" description="Disordered" evidence="1">
    <location>
        <begin position="92"/>
        <end position="122"/>
    </location>
</feature>
<reference evidence="2" key="1">
    <citation type="submission" date="2021-02" db="EMBL/GenBank/DDBJ databases">
        <authorList>
            <person name="Dougan E. K."/>
            <person name="Rhodes N."/>
            <person name="Thang M."/>
            <person name="Chan C."/>
        </authorList>
    </citation>
    <scope>NUCLEOTIDE SEQUENCE</scope>
</reference>
<comment type="caution">
    <text evidence="2">The sequence shown here is derived from an EMBL/GenBank/DDBJ whole genome shotgun (WGS) entry which is preliminary data.</text>
</comment>
<evidence type="ECO:0000313" key="2">
    <source>
        <dbReference type="EMBL" id="CAE8600421.1"/>
    </source>
</evidence>
<dbReference type="Proteomes" id="UP000654075">
    <property type="component" value="Unassembled WGS sequence"/>
</dbReference>
<protein>
    <submittedName>
        <fullName evidence="2">Uncharacterized protein</fullName>
    </submittedName>
</protein>